<gene>
    <name evidence="1" type="ORF">GS397_00895</name>
</gene>
<organism evidence="1 2">
    <name type="scientific">Sphingobium yanoikuyae</name>
    <name type="common">Sphingomonas yanoikuyae</name>
    <dbReference type="NCBI Taxonomy" id="13690"/>
    <lineage>
        <taxon>Bacteria</taxon>
        <taxon>Pseudomonadati</taxon>
        <taxon>Pseudomonadota</taxon>
        <taxon>Alphaproteobacteria</taxon>
        <taxon>Sphingomonadales</taxon>
        <taxon>Sphingomonadaceae</taxon>
        <taxon>Sphingobium</taxon>
    </lineage>
</organism>
<evidence type="ECO:0000313" key="2">
    <source>
        <dbReference type="Proteomes" id="UP000464086"/>
    </source>
</evidence>
<evidence type="ECO:0000313" key="1">
    <source>
        <dbReference type="EMBL" id="QHD65767.1"/>
    </source>
</evidence>
<dbReference type="EMBL" id="CP047218">
    <property type="protein sequence ID" value="QHD65767.1"/>
    <property type="molecule type" value="Genomic_DNA"/>
</dbReference>
<proteinExistence type="predicted"/>
<protein>
    <submittedName>
        <fullName evidence="1">Uncharacterized protein</fullName>
    </submittedName>
</protein>
<name>A0A6P1GB93_SPHYA</name>
<dbReference type="RefSeq" id="WP_159365395.1">
    <property type="nucleotide sequence ID" value="NZ_CP047218.1"/>
</dbReference>
<reference evidence="1 2" key="1">
    <citation type="submission" date="2019-12" db="EMBL/GenBank/DDBJ databases">
        <title>Functional and genomic insights into the Sphingobium yanoikuyae YC-JY1, a bacterium efficiently degrading bisphenol A.</title>
        <authorList>
            <person name="Jia Y."/>
            <person name="Li X."/>
            <person name="Wang J."/>
            <person name="Eltoukhy A."/>
            <person name="Lamraoui I."/>
            <person name="Yan Y."/>
        </authorList>
    </citation>
    <scope>NUCLEOTIDE SEQUENCE [LARGE SCALE GENOMIC DNA]</scope>
    <source>
        <strain evidence="1 2">YC-JY1</strain>
    </source>
</reference>
<dbReference type="AlphaFoldDB" id="A0A6P1GB93"/>
<accession>A0A6P1GB93</accession>
<dbReference type="Proteomes" id="UP000464086">
    <property type="component" value="Chromosome"/>
</dbReference>
<sequence length="49" mass="5515">MRGNVHDTAVRFRANNALIVAATQKARREGMSLSELLRHALRKEVREAA</sequence>